<dbReference type="EMBL" id="CP000859">
    <property type="protein sequence ID" value="ABW67100.1"/>
    <property type="molecule type" value="Genomic_DNA"/>
</dbReference>
<dbReference type="STRING" id="96561.Dole_1294"/>
<dbReference type="RefSeq" id="WP_012174717.1">
    <property type="nucleotide sequence ID" value="NC_009943.1"/>
</dbReference>
<gene>
    <name evidence="1" type="ordered locus">Dole_1294</name>
</gene>
<dbReference type="AlphaFoldDB" id="A8ZY93"/>
<sequence>MNKPTFDKYAETYTRILDKSIPDSLSEDGYFAAYKVALMARCLRNCIPAFVSDISQSIRPNMYAKGRCKVLYVMLQPAYRSLTIIF</sequence>
<organism evidence="1 2">
    <name type="scientific">Desulfosudis oleivorans (strain DSM 6200 / JCM 39069 / Hxd3)</name>
    <name type="common">Desulfococcus oleovorans</name>
    <dbReference type="NCBI Taxonomy" id="96561"/>
    <lineage>
        <taxon>Bacteria</taxon>
        <taxon>Pseudomonadati</taxon>
        <taxon>Thermodesulfobacteriota</taxon>
        <taxon>Desulfobacteria</taxon>
        <taxon>Desulfobacterales</taxon>
        <taxon>Desulfosudaceae</taxon>
        <taxon>Desulfosudis</taxon>
    </lineage>
</organism>
<name>A8ZY93_DESOH</name>
<evidence type="ECO:0000313" key="2">
    <source>
        <dbReference type="Proteomes" id="UP000008561"/>
    </source>
</evidence>
<dbReference type="eggNOG" id="COG2226">
    <property type="taxonomic scope" value="Bacteria"/>
</dbReference>
<dbReference type="Proteomes" id="UP000008561">
    <property type="component" value="Chromosome"/>
</dbReference>
<keyword evidence="2" id="KW-1185">Reference proteome</keyword>
<accession>A8ZY93</accession>
<reference evidence="1 2" key="1">
    <citation type="submission" date="2007-10" db="EMBL/GenBank/DDBJ databases">
        <title>Complete sequence of Desulfococcus oleovorans Hxd3.</title>
        <authorList>
            <consortium name="US DOE Joint Genome Institute"/>
            <person name="Copeland A."/>
            <person name="Lucas S."/>
            <person name="Lapidus A."/>
            <person name="Barry K."/>
            <person name="Glavina del Rio T."/>
            <person name="Dalin E."/>
            <person name="Tice H."/>
            <person name="Pitluck S."/>
            <person name="Kiss H."/>
            <person name="Brettin T."/>
            <person name="Bruce D."/>
            <person name="Detter J.C."/>
            <person name="Han C."/>
            <person name="Schmutz J."/>
            <person name="Larimer F."/>
            <person name="Land M."/>
            <person name="Hauser L."/>
            <person name="Kyrpides N."/>
            <person name="Kim E."/>
            <person name="Wawrik B."/>
            <person name="Richardson P."/>
        </authorList>
    </citation>
    <scope>NUCLEOTIDE SEQUENCE [LARGE SCALE GENOMIC DNA]</scope>
    <source>
        <strain evidence="2">DSM 6200 / JCM 39069 / Hxd3</strain>
    </source>
</reference>
<protein>
    <submittedName>
        <fullName evidence="1">Uncharacterized protein</fullName>
    </submittedName>
</protein>
<proteinExistence type="predicted"/>
<evidence type="ECO:0000313" key="1">
    <source>
        <dbReference type="EMBL" id="ABW67100.1"/>
    </source>
</evidence>
<dbReference type="KEGG" id="dol:Dole_1294"/>
<dbReference type="HOGENOM" id="CLU_2492786_0_0_7"/>